<dbReference type="RefSeq" id="WP_275239110.1">
    <property type="nucleotide sequence ID" value="NZ_JARFJC010000035.1"/>
</dbReference>
<proteinExistence type="predicted"/>
<keyword evidence="2" id="KW-1185">Reference proteome</keyword>
<protein>
    <submittedName>
        <fullName evidence="1">DUF4913 domain-containing protein</fullName>
    </submittedName>
</protein>
<organism evidence="1 2">
    <name type="scientific">Luteipulveratus flavus</name>
    <dbReference type="NCBI Taxonomy" id="3031728"/>
    <lineage>
        <taxon>Bacteria</taxon>
        <taxon>Bacillati</taxon>
        <taxon>Actinomycetota</taxon>
        <taxon>Actinomycetes</taxon>
        <taxon>Micrococcales</taxon>
        <taxon>Dermacoccaceae</taxon>
        <taxon>Luteipulveratus</taxon>
    </lineage>
</organism>
<dbReference type="EMBL" id="JAROAV010000012">
    <property type="protein sequence ID" value="MDF8263509.1"/>
    <property type="molecule type" value="Genomic_DNA"/>
</dbReference>
<evidence type="ECO:0000313" key="2">
    <source>
        <dbReference type="Proteomes" id="UP001528912"/>
    </source>
</evidence>
<dbReference type="InterPro" id="IPR032584">
    <property type="entry name" value="DUF4913"/>
</dbReference>
<comment type="caution">
    <text evidence="1">The sequence shown here is derived from an EMBL/GenBank/DDBJ whole genome shotgun (WGS) entry which is preliminary data.</text>
</comment>
<dbReference type="Proteomes" id="UP001528912">
    <property type="component" value="Unassembled WGS sequence"/>
</dbReference>
<evidence type="ECO:0000313" key="1">
    <source>
        <dbReference type="EMBL" id="MDF8263509.1"/>
    </source>
</evidence>
<sequence length="133" mass="14969">MSSMTDFAQDWTDVPEEPRLHFPTLPDFVEWVATVYRRPVEHGSGLAWCPRWWCHAEAVSRLDALWRAFESLRLDPALGMASWWRDHADYQLAALTDGDGPFKGCGVTRGHAARPLPPLPLEPAPAGLFDEEA</sequence>
<gene>
    <name evidence="1" type="ORF">P4R38_04520</name>
</gene>
<reference evidence="1 2" key="1">
    <citation type="submission" date="2023-03" db="EMBL/GenBank/DDBJ databases">
        <title>YIM 133296 draft genome.</title>
        <authorList>
            <person name="Xiong L."/>
        </authorList>
    </citation>
    <scope>NUCLEOTIDE SEQUENCE [LARGE SCALE GENOMIC DNA]</scope>
    <source>
        <strain evidence="1 2">YIM 133296</strain>
    </source>
</reference>
<dbReference type="Pfam" id="PF16259">
    <property type="entry name" value="DUF4913"/>
    <property type="match status" value="1"/>
</dbReference>
<name>A0ABT6C3G8_9MICO</name>
<accession>A0ABT6C3G8</accession>